<proteinExistence type="predicted"/>
<keyword evidence="2" id="KW-0269">Exonuclease</keyword>
<keyword evidence="3" id="KW-1185">Reference proteome</keyword>
<organism evidence="2 3">
    <name type="scientific">Stenotrophomonas phage BUCT598</name>
    <dbReference type="NCBI Taxonomy" id="2834253"/>
    <lineage>
        <taxon>Viruses</taxon>
        <taxon>Duplodnaviria</taxon>
        <taxon>Heunggongvirae</taxon>
        <taxon>Uroviricota</taxon>
        <taxon>Caudoviricetes</taxon>
        <taxon>Autographivirales</taxon>
        <taxon>Autonotataviridae</taxon>
        <taxon>Gujervirinae</taxon>
        <taxon>Smasvirus</taxon>
        <taxon>Smasvirus BUCT598</taxon>
    </lineage>
</organism>
<accession>A0A8F2F4V2</accession>
<keyword evidence="2" id="KW-0378">Hydrolase</keyword>
<dbReference type="InterPro" id="IPR038720">
    <property type="entry name" value="YprB_RNase_H-like_dom"/>
</dbReference>
<protein>
    <submittedName>
        <fullName evidence="2">Exonuclease</fullName>
    </submittedName>
</protein>
<reference evidence="2" key="1">
    <citation type="submission" date="2021-03" db="EMBL/GenBank/DDBJ databases">
        <authorList>
            <person name="Tong Y."/>
            <person name="Zhang W."/>
            <person name="Tian F."/>
            <person name="Li J."/>
            <person name="He X."/>
        </authorList>
    </citation>
    <scope>NUCLEOTIDE SEQUENCE</scope>
</reference>
<evidence type="ECO:0000259" key="1">
    <source>
        <dbReference type="Pfam" id="PF13482"/>
    </source>
</evidence>
<dbReference type="Pfam" id="PF13482">
    <property type="entry name" value="RNase_H_2"/>
    <property type="match status" value="1"/>
</dbReference>
<evidence type="ECO:0000313" key="2">
    <source>
        <dbReference type="EMBL" id="QWT56570.1"/>
    </source>
</evidence>
<dbReference type="GO" id="GO:0003676">
    <property type="term" value="F:nucleic acid binding"/>
    <property type="evidence" value="ECO:0007669"/>
    <property type="project" value="InterPro"/>
</dbReference>
<dbReference type="SUPFAM" id="SSF53098">
    <property type="entry name" value="Ribonuclease H-like"/>
    <property type="match status" value="1"/>
</dbReference>
<dbReference type="EMBL" id="MW831865">
    <property type="protein sequence ID" value="QWT56570.1"/>
    <property type="molecule type" value="Genomic_DNA"/>
</dbReference>
<dbReference type="InterPro" id="IPR012337">
    <property type="entry name" value="RNaseH-like_sf"/>
</dbReference>
<evidence type="ECO:0000313" key="3">
    <source>
        <dbReference type="Proteomes" id="UP000693765"/>
    </source>
</evidence>
<keyword evidence="2" id="KW-0540">Nuclease</keyword>
<sequence>MSDIIIHKTPASFLRAAPKTGAKIATMDIENFPMLSYHWGMFKQFISPIQVVEHTTLMSYCFKWLDSPHVFYDDNRGMGRKMRNDNRLLKGLHRILDGVDMHVAQNGERFDLPKIRARMAVEGYAPLKPTKVMDTLLQNKKHFGFASNSLDFMSNVLDLSNKKKKHGAFPGFELWLECLQDNPDAWDECKDYNIRDVVATEEMYLRLRGWYNGGHNVAVFNDYDPTEGEAEHHCDKCGSPDTVKDGKYRTKVGVYQAYRCNSCNGWSRGRVLLLDKRQRSHINMS</sequence>
<dbReference type="InterPro" id="IPR036397">
    <property type="entry name" value="RNaseH_sf"/>
</dbReference>
<dbReference type="GO" id="GO:0004527">
    <property type="term" value="F:exonuclease activity"/>
    <property type="evidence" value="ECO:0007669"/>
    <property type="project" value="UniProtKB-KW"/>
</dbReference>
<name>A0A8F2F4V2_9CAUD</name>
<dbReference type="Gene3D" id="3.30.420.10">
    <property type="entry name" value="Ribonuclease H-like superfamily/Ribonuclease H"/>
    <property type="match status" value="1"/>
</dbReference>
<dbReference type="Proteomes" id="UP000693765">
    <property type="component" value="Segment"/>
</dbReference>
<feature type="domain" description="YprB ribonuclease H-like" evidence="1">
    <location>
        <begin position="78"/>
        <end position="206"/>
    </location>
</feature>